<reference evidence="2" key="1">
    <citation type="submission" date="2022-10" db="EMBL/GenBank/DDBJ databases">
        <title>Genome assembly of Pristionchus species.</title>
        <authorList>
            <person name="Yoshida K."/>
            <person name="Sommer R.J."/>
        </authorList>
    </citation>
    <scope>NUCLEOTIDE SEQUENCE [LARGE SCALE GENOMIC DNA]</scope>
    <source>
        <strain evidence="2">RS5460</strain>
    </source>
</reference>
<evidence type="ECO:0000313" key="2">
    <source>
        <dbReference type="Proteomes" id="UP001328107"/>
    </source>
</evidence>
<dbReference type="AlphaFoldDB" id="A0AAN4ZMB5"/>
<proteinExistence type="predicted"/>
<dbReference type="EMBL" id="BTRK01000003">
    <property type="protein sequence ID" value="GMR40872.1"/>
    <property type="molecule type" value="Genomic_DNA"/>
</dbReference>
<keyword evidence="2" id="KW-1185">Reference proteome</keyword>
<comment type="caution">
    <text evidence="1">The sequence shown here is derived from an EMBL/GenBank/DDBJ whole genome shotgun (WGS) entry which is preliminary data.</text>
</comment>
<evidence type="ECO:0000313" key="1">
    <source>
        <dbReference type="EMBL" id="GMR40872.1"/>
    </source>
</evidence>
<organism evidence="1 2">
    <name type="scientific">Pristionchus mayeri</name>
    <dbReference type="NCBI Taxonomy" id="1317129"/>
    <lineage>
        <taxon>Eukaryota</taxon>
        <taxon>Metazoa</taxon>
        <taxon>Ecdysozoa</taxon>
        <taxon>Nematoda</taxon>
        <taxon>Chromadorea</taxon>
        <taxon>Rhabditida</taxon>
        <taxon>Rhabditina</taxon>
        <taxon>Diplogasteromorpha</taxon>
        <taxon>Diplogasteroidea</taxon>
        <taxon>Neodiplogasteridae</taxon>
        <taxon>Pristionchus</taxon>
    </lineage>
</organism>
<name>A0AAN4ZMB5_9BILA</name>
<sequence length="170" mass="18670">MFSTNPSTNIMWGVGGRSILSGLSIDRLEVVLRLFLVAFFSQWLNSFGPYARQTGQSSTIFEPSADGLQSTVHEHARSSNDFRLDDTGHSSEGHHGVCVLLIEHFAVRIFRCAGSDHIEDHVVPSVLGDPFHRFAGDLAKNLGAIDTVTVSADRLSGLGSLFYRSINEHR</sequence>
<gene>
    <name evidence="1" type="ORF">PMAYCL1PPCAC_11067</name>
</gene>
<protein>
    <submittedName>
        <fullName evidence="1">Uncharacterized protein</fullName>
    </submittedName>
</protein>
<dbReference type="Proteomes" id="UP001328107">
    <property type="component" value="Unassembled WGS sequence"/>
</dbReference>
<accession>A0AAN4ZMB5</accession>